<dbReference type="RefSeq" id="WP_061524056.1">
    <property type="nucleotide sequence ID" value="NZ_JRHX01000030.1"/>
</dbReference>
<reference evidence="1 2" key="1">
    <citation type="journal article" date="2016" name="Sci. Rep.">
        <title>Genomic and phenotypic characterization of the species Acinetobacter venetianus.</title>
        <authorList>
            <person name="Fondi M."/>
            <person name="Maida I."/>
            <person name="Perrin E."/>
            <person name="Orlandini V."/>
            <person name="La Torre L."/>
            <person name="Bosi E."/>
            <person name="Negroni A."/>
            <person name="Zanaroli G."/>
            <person name="Fava F."/>
            <person name="Decorosi F."/>
            <person name="Giovannetti L."/>
            <person name="Viti C."/>
            <person name="Vaneechoutte M."/>
            <person name="Dijkshoorn L."/>
            <person name="Fani R."/>
        </authorList>
    </citation>
    <scope>NUCLEOTIDE SEQUENCE [LARGE SCALE GENOMIC DNA]</scope>
    <source>
        <strain evidence="1 2">LUH13518</strain>
    </source>
</reference>
<name>A0A150HY38_9GAMM</name>
<evidence type="ECO:0008006" key="3">
    <source>
        <dbReference type="Google" id="ProtNLM"/>
    </source>
</evidence>
<dbReference type="Proteomes" id="UP000075544">
    <property type="component" value="Unassembled WGS sequence"/>
</dbReference>
<dbReference type="AlphaFoldDB" id="A0A150HY38"/>
<organism evidence="1 2">
    <name type="scientific">Acinetobacter venetianus</name>
    <dbReference type="NCBI Taxonomy" id="52133"/>
    <lineage>
        <taxon>Bacteria</taxon>
        <taxon>Pseudomonadati</taxon>
        <taxon>Pseudomonadota</taxon>
        <taxon>Gammaproteobacteria</taxon>
        <taxon>Moraxellales</taxon>
        <taxon>Moraxellaceae</taxon>
        <taxon>Acinetobacter</taxon>
    </lineage>
</organism>
<evidence type="ECO:0000313" key="2">
    <source>
        <dbReference type="Proteomes" id="UP000075544"/>
    </source>
</evidence>
<dbReference type="Pfam" id="PF11367">
    <property type="entry name" value="Tail_completion_gp17"/>
    <property type="match status" value="1"/>
</dbReference>
<proteinExistence type="predicted"/>
<sequence>MIYLPIFKTLNADAAVKAIFGDNLRIYEDIAPLNTPVPYGVWQEVGGSAENSLDCSAKTDHIMYQVIVYDTNQKRAYEGCDAIRKALENQSYILNPRISGYETETKLFSRGFDANWFLTR</sequence>
<dbReference type="Gene3D" id="3.30.2000.30">
    <property type="match status" value="1"/>
</dbReference>
<accession>A0A150HY38</accession>
<gene>
    <name evidence="1" type="ORF">AVENLUH13518_00751</name>
</gene>
<dbReference type="InterPro" id="IPR053745">
    <property type="entry name" value="Viral_Tail_Comp_sf"/>
</dbReference>
<dbReference type="EMBL" id="JRHX01000030">
    <property type="protein sequence ID" value="KXZ72140.1"/>
    <property type="molecule type" value="Genomic_DNA"/>
</dbReference>
<evidence type="ECO:0000313" key="1">
    <source>
        <dbReference type="EMBL" id="KXZ72140.1"/>
    </source>
</evidence>
<dbReference type="PATRIC" id="fig|52133.19.peg.772"/>
<comment type="caution">
    <text evidence="1">The sequence shown here is derived from an EMBL/GenBank/DDBJ whole genome shotgun (WGS) entry which is preliminary data.</text>
</comment>
<dbReference type="InterPro" id="IPR021508">
    <property type="entry name" value="Gp17-like"/>
</dbReference>
<protein>
    <recommendedName>
        <fullName evidence="3">DUF3168 domain-containing protein</fullName>
    </recommendedName>
</protein>